<evidence type="ECO:0000256" key="1">
    <source>
        <dbReference type="SAM" id="MobiDB-lite"/>
    </source>
</evidence>
<organism evidence="2 3">
    <name type="scientific">Marasmius tenuissimus</name>
    <dbReference type="NCBI Taxonomy" id="585030"/>
    <lineage>
        <taxon>Eukaryota</taxon>
        <taxon>Fungi</taxon>
        <taxon>Dikarya</taxon>
        <taxon>Basidiomycota</taxon>
        <taxon>Agaricomycotina</taxon>
        <taxon>Agaricomycetes</taxon>
        <taxon>Agaricomycetidae</taxon>
        <taxon>Agaricales</taxon>
        <taxon>Marasmiineae</taxon>
        <taxon>Marasmiaceae</taxon>
        <taxon>Marasmius</taxon>
    </lineage>
</organism>
<dbReference type="Proteomes" id="UP001437256">
    <property type="component" value="Unassembled WGS sequence"/>
</dbReference>
<gene>
    <name evidence="2" type="ORF">AAF712_010798</name>
</gene>
<evidence type="ECO:0000313" key="3">
    <source>
        <dbReference type="Proteomes" id="UP001437256"/>
    </source>
</evidence>
<feature type="region of interest" description="Disordered" evidence="1">
    <location>
        <begin position="69"/>
        <end position="250"/>
    </location>
</feature>
<protein>
    <submittedName>
        <fullName evidence="2">Uncharacterized protein</fullName>
    </submittedName>
</protein>
<keyword evidence="3" id="KW-1185">Reference proteome</keyword>
<dbReference type="EMBL" id="JBBXMP010000108">
    <property type="protein sequence ID" value="KAL0062314.1"/>
    <property type="molecule type" value="Genomic_DNA"/>
</dbReference>
<reference evidence="2 3" key="1">
    <citation type="submission" date="2024-05" db="EMBL/GenBank/DDBJ databases">
        <title>A draft genome resource for the thread blight pathogen Marasmius tenuissimus strain MS-2.</title>
        <authorList>
            <person name="Yulfo-Soto G.E."/>
            <person name="Baruah I.K."/>
            <person name="Amoako-Attah I."/>
            <person name="Bukari Y."/>
            <person name="Meinhardt L.W."/>
            <person name="Bailey B.A."/>
            <person name="Cohen S.P."/>
        </authorList>
    </citation>
    <scope>NUCLEOTIDE SEQUENCE [LARGE SCALE GENOMIC DNA]</scope>
    <source>
        <strain evidence="2 3">MS-2</strain>
    </source>
</reference>
<evidence type="ECO:0000313" key="2">
    <source>
        <dbReference type="EMBL" id="KAL0062314.1"/>
    </source>
</evidence>
<proteinExistence type="predicted"/>
<feature type="compositionally biased region" description="Acidic residues" evidence="1">
    <location>
        <begin position="105"/>
        <end position="120"/>
    </location>
</feature>
<comment type="caution">
    <text evidence="2">The sequence shown here is derived from an EMBL/GenBank/DDBJ whole genome shotgun (WGS) entry which is preliminary data.</text>
</comment>
<sequence>MEAVIPATEESEPKREKILKEAMNQKSKEGEDCCKACWYGWDGFKGSSSSCTARLRDTSAASAYAVLPPSWAVPPPQLQQQRDAGSSEEDGVKVDVEAGGSESMSEMEEVGYEDAPEQEEVPPPPPPSRRSSVQQYPSTAASPRPPPGRLPVPAPIRRPSLLVTTLTPTSPQPSPPSPSTSKQRTEEKETPPPPPCSVRRPSRRSGPPPPTLVTIPTEPDIESVSTGARESKDRYGTKMQEIPEFGGGKEADLSLSSYNDFRIVAGAGAVLKPSSSQPQLQQTPDADFGLSDGDMGPCGRSSM</sequence>
<feature type="region of interest" description="Disordered" evidence="1">
    <location>
        <begin position="271"/>
        <end position="303"/>
    </location>
</feature>
<feature type="compositionally biased region" description="Low complexity" evidence="1">
    <location>
        <begin position="157"/>
        <end position="169"/>
    </location>
</feature>
<feature type="compositionally biased region" description="Pro residues" evidence="1">
    <location>
        <begin position="143"/>
        <end position="156"/>
    </location>
</feature>
<feature type="compositionally biased region" description="Low complexity" evidence="1">
    <location>
        <begin position="273"/>
        <end position="284"/>
    </location>
</feature>
<name>A0ABR2ZM91_9AGAR</name>
<accession>A0ABR2ZM91</accession>